<dbReference type="NCBIfam" id="TIGR00208">
    <property type="entry name" value="fliS"/>
    <property type="match status" value="1"/>
</dbReference>
<dbReference type="GO" id="GO:0005829">
    <property type="term" value="C:cytosol"/>
    <property type="evidence" value="ECO:0007669"/>
    <property type="project" value="UniProtKB-SubCell"/>
</dbReference>
<organism evidence="7">
    <name type="scientific">Telmatobacter sp. DSM 110680</name>
    <dbReference type="NCBI Taxonomy" id="3036704"/>
    <lineage>
        <taxon>Bacteria</taxon>
        <taxon>Pseudomonadati</taxon>
        <taxon>Acidobacteriota</taxon>
        <taxon>Terriglobia</taxon>
        <taxon>Terriglobales</taxon>
        <taxon>Acidobacteriaceae</taxon>
        <taxon>Telmatobacter</taxon>
    </lineage>
</organism>
<keyword evidence="5" id="KW-0143">Chaperone</keyword>
<dbReference type="GO" id="GO:0071973">
    <property type="term" value="P:bacterial-type flagellum-dependent cell motility"/>
    <property type="evidence" value="ECO:0007669"/>
    <property type="project" value="TreeGrafter"/>
</dbReference>
<dbReference type="GO" id="GO:0044780">
    <property type="term" value="P:bacterial-type flagellum assembly"/>
    <property type="evidence" value="ECO:0007669"/>
    <property type="project" value="InterPro"/>
</dbReference>
<protein>
    <submittedName>
        <fullName evidence="7">Flagellar export chaperone FliS</fullName>
    </submittedName>
</protein>
<reference evidence="7" key="1">
    <citation type="submission" date="2023-03" db="EMBL/GenBank/DDBJ databases">
        <title>Edaphobacter sp.</title>
        <authorList>
            <person name="Huber K.J."/>
            <person name="Papendorf J."/>
            <person name="Pilke C."/>
            <person name="Bunk B."/>
            <person name="Sproeer C."/>
            <person name="Pester M."/>
        </authorList>
    </citation>
    <scope>NUCLEOTIDE SEQUENCE</scope>
    <source>
        <strain evidence="7">DSM 110680</strain>
    </source>
</reference>
<dbReference type="SUPFAM" id="SSF101116">
    <property type="entry name" value="Flagellar export chaperone FliS"/>
    <property type="match status" value="1"/>
</dbReference>
<evidence type="ECO:0000256" key="1">
    <source>
        <dbReference type="ARBA" id="ARBA00004514"/>
    </source>
</evidence>
<keyword evidence="7" id="KW-0969">Cilium</keyword>
<keyword evidence="3" id="KW-0963">Cytoplasm</keyword>
<keyword evidence="4" id="KW-1005">Bacterial flagellum biogenesis</keyword>
<evidence type="ECO:0000256" key="3">
    <source>
        <dbReference type="ARBA" id="ARBA00022490"/>
    </source>
</evidence>
<sequence length="156" mass="16929">MDAYRAHSLEGASGVELTIALYDGIIRFMHNAAEAVGRKDVEARRAAVKRAMDIVVRLQATLDKEVGGNAAESLSDFYVAMFALMLQGSQQNSRTKFEQVIANVRNVRDAWKQVFADSHDSQINPGQLTGGISSSPATGATWMSRTETHAAGNWTA</sequence>
<evidence type="ECO:0000256" key="2">
    <source>
        <dbReference type="ARBA" id="ARBA00008787"/>
    </source>
</evidence>
<keyword evidence="7" id="KW-0966">Cell projection</keyword>
<proteinExistence type="inferred from homology"/>
<comment type="subcellular location">
    <subcellularLocation>
        <location evidence="1">Cytoplasm</location>
        <location evidence="1">Cytosol</location>
    </subcellularLocation>
</comment>
<evidence type="ECO:0000256" key="4">
    <source>
        <dbReference type="ARBA" id="ARBA00022795"/>
    </source>
</evidence>
<dbReference type="InterPro" id="IPR036584">
    <property type="entry name" value="FliS_sf"/>
</dbReference>
<feature type="region of interest" description="Disordered" evidence="6">
    <location>
        <begin position="122"/>
        <end position="142"/>
    </location>
</feature>
<dbReference type="PANTHER" id="PTHR34773">
    <property type="entry name" value="FLAGELLAR SECRETION CHAPERONE FLIS"/>
    <property type="match status" value="1"/>
</dbReference>
<evidence type="ECO:0000256" key="6">
    <source>
        <dbReference type="SAM" id="MobiDB-lite"/>
    </source>
</evidence>
<comment type="similarity">
    <text evidence="2">Belongs to the FliS family.</text>
</comment>
<dbReference type="PANTHER" id="PTHR34773:SF1">
    <property type="entry name" value="FLAGELLAR SECRETION CHAPERONE FLIS"/>
    <property type="match status" value="1"/>
</dbReference>
<gene>
    <name evidence="7" type="primary">fliS</name>
    <name evidence="7" type="ORF">P8935_18115</name>
</gene>
<dbReference type="Pfam" id="PF02561">
    <property type="entry name" value="FliS"/>
    <property type="match status" value="1"/>
</dbReference>
<name>A0AAU7DGL0_9BACT</name>
<dbReference type="Gene3D" id="1.20.120.340">
    <property type="entry name" value="Flagellar protein FliS"/>
    <property type="match status" value="1"/>
</dbReference>
<evidence type="ECO:0000313" key="7">
    <source>
        <dbReference type="EMBL" id="XBH16476.1"/>
    </source>
</evidence>
<accession>A0AAU7DGL0</accession>
<keyword evidence="7" id="KW-0282">Flagellum</keyword>
<evidence type="ECO:0000256" key="5">
    <source>
        <dbReference type="ARBA" id="ARBA00023186"/>
    </source>
</evidence>
<dbReference type="EMBL" id="CP121196">
    <property type="protein sequence ID" value="XBH16476.1"/>
    <property type="molecule type" value="Genomic_DNA"/>
</dbReference>
<dbReference type="InterPro" id="IPR003713">
    <property type="entry name" value="FliS"/>
</dbReference>
<dbReference type="CDD" id="cd16098">
    <property type="entry name" value="FliS"/>
    <property type="match status" value="1"/>
</dbReference>
<dbReference type="AlphaFoldDB" id="A0AAU7DGL0"/>
<dbReference type="RefSeq" id="WP_348261705.1">
    <property type="nucleotide sequence ID" value="NZ_CP121196.1"/>
</dbReference>